<gene>
    <name evidence="5" type="primary">ntpA</name>
    <name evidence="5" type="ORF">GCM10011289_34690</name>
</gene>
<feature type="binding site" evidence="2">
    <location>
        <position position="36"/>
    </location>
    <ligand>
        <name>substrate</name>
    </ligand>
</feature>
<dbReference type="PANTHER" id="PTHR43736:SF1">
    <property type="entry name" value="DIHYDRONEOPTERIN TRIPHOSPHATE DIPHOSPHATASE"/>
    <property type="match status" value="1"/>
</dbReference>
<evidence type="ECO:0000259" key="4">
    <source>
        <dbReference type="PROSITE" id="PS51462"/>
    </source>
</evidence>
<name>A0A918P6Z1_9NEIS</name>
<feature type="binding site" evidence="2">
    <location>
        <position position="131"/>
    </location>
    <ligand>
        <name>substrate</name>
    </ligand>
</feature>
<dbReference type="PANTHER" id="PTHR43736">
    <property type="entry name" value="ADP-RIBOSE PYROPHOSPHATASE"/>
    <property type="match status" value="1"/>
</dbReference>
<dbReference type="InterPro" id="IPR000086">
    <property type="entry name" value="NUDIX_hydrolase_dom"/>
</dbReference>
<dbReference type="Proteomes" id="UP000645257">
    <property type="component" value="Unassembled WGS sequence"/>
</dbReference>
<evidence type="ECO:0000313" key="5">
    <source>
        <dbReference type="EMBL" id="GGY28487.1"/>
    </source>
</evidence>
<evidence type="ECO:0000256" key="2">
    <source>
        <dbReference type="PIRSR" id="PIRSR603564-1"/>
    </source>
</evidence>
<dbReference type="CDD" id="cd04664">
    <property type="entry name" value="NUDIX_DHNTPase_like"/>
    <property type="match status" value="1"/>
</dbReference>
<evidence type="ECO:0000256" key="3">
    <source>
        <dbReference type="PIRSR" id="PIRSR603564-2"/>
    </source>
</evidence>
<keyword evidence="3" id="KW-0479">Metal-binding</keyword>
<feature type="binding site" evidence="3">
    <location>
        <position position="113"/>
    </location>
    <ligand>
        <name>Mg(2+)</name>
        <dbReference type="ChEBI" id="CHEBI:18420"/>
    </ligand>
</feature>
<dbReference type="InterPro" id="IPR020084">
    <property type="entry name" value="NUDIX_hydrolase_CS"/>
</dbReference>
<dbReference type="GO" id="GO:0019177">
    <property type="term" value="F:dihydroneopterin triphosphate pyrophosphohydrolase activity"/>
    <property type="evidence" value="ECO:0007669"/>
    <property type="project" value="InterPro"/>
</dbReference>
<evidence type="ECO:0000313" key="6">
    <source>
        <dbReference type="Proteomes" id="UP000645257"/>
    </source>
</evidence>
<keyword evidence="6" id="KW-1185">Reference proteome</keyword>
<dbReference type="PROSITE" id="PS00893">
    <property type="entry name" value="NUDIX_BOX"/>
    <property type="match status" value="1"/>
</dbReference>
<comment type="caution">
    <text evidence="5">The sequence shown here is derived from an EMBL/GenBank/DDBJ whole genome shotgun (WGS) entry which is preliminary data.</text>
</comment>
<dbReference type="GO" id="GO:0046656">
    <property type="term" value="P:folic acid biosynthetic process"/>
    <property type="evidence" value="ECO:0007669"/>
    <property type="project" value="InterPro"/>
</dbReference>
<dbReference type="PRINTS" id="PR01404">
    <property type="entry name" value="NPPPHYDRLASE"/>
</dbReference>
<keyword evidence="1" id="KW-0378">Hydrolase</keyword>
<reference evidence="5" key="1">
    <citation type="journal article" date="2014" name="Int. J. Syst. Evol. Microbiol.">
        <title>Complete genome sequence of Corynebacterium casei LMG S-19264T (=DSM 44701T), isolated from a smear-ripened cheese.</title>
        <authorList>
            <consortium name="US DOE Joint Genome Institute (JGI-PGF)"/>
            <person name="Walter F."/>
            <person name="Albersmeier A."/>
            <person name="Kalinowski J."/>
            <person name="Ruckert C."/>
        </authorList>
    </citation>
    <scope>NUCLEOTIDE SEQUENCE</scope>
    <source>
        <strain evidence="5">KCTC 32182</strain>
    </source>
</reference>
<dbReference type="SUPFAM" id="SSF55811">
    <property type="entry name" value="Nudix"/>
    <property type="match status" value="1"/>
</dbReference>
<feature type="binding site" evidence="3">
    <location>
        <position position="56"/>
    </location>
    <ligand>
        <name>Mg(2+)</name>
        <dbReference type="ChEBI" id="CHEBI:18420"/>
    </ligand>
</feature>
<dbReference type="AlphaFoldDB" id="A0A918P6Z1"/>
<dbReference type="InterPro" id="IPR015797">
    <property type="entry name" value="NUDIX_hydrolase-like_dom_sf"/>
</dbReference>
<feature type="binding site" evidence="2">
    <location>
        <position position="25"/>
    </location>
    <ligand>
        <name>substrate</name>
    </ligand>
</feature>
<evidence type="ECO:0000256" key="1">
    <source>
        <dbReference type="ARBA" id="ARBA00022801"/>
    </source>
</evidence>
<keyword evidence="3" id="KW-0460">Magnesium</keyword>
<dbReference type="Gene3D" id="3.90.79.10">
    <property type="entry name" value="Nucleoside Triphosphate Pyrophosphohydrolase"/>
    <property type="match status" value="1"/>
</dbReference>
<dbReference type="Pfam" id="PF00293">
    <property type="entry name" value="NUDIX"/>
    <property type="match status" value="1"/>
</dbReference>
<proteinExistence type="predicted"/>
<comment type="cofactor">
    <cofactor evidence="3">
        <name>Mg(2+)</name>
        <dbReference type="ChEBI" id="CHEBI:18420"/>
    </cofactor>
    <text evidence="3">Binds 1 Mg(2+) ion per subunit.</text>
</comment>
<organism evidence="5 6">
    <name type="scientific">Paludibacterium paludis</name>
    <dbReference type="NCBI Taxonomy" id="1225769"/>
    <lineage>
        <taxon>Bacteria</taxon>
        <taxon>Pseudomonadati</taxon>
        <taxon>Pseudomonadota</taxon>
        <taxon>Betaproteobacteria</taxon>
        <taxon>Neisseriales</taxon>
        <taxon>Chromobacteriaceae</taxon>
        <taxon>Paludibacterium</taxon>
    </lineage>
</organism>
<accession>A0A918P6Z1</accession>
<dbReference type="NCBIfam" id="NF006961">
    <property type="entry name" value="PRK09438.1"/>
    <property type="match status" value="1"/>
</dbReference>
<dbReference type="GO" id="GO:0008828">
    <property type="term" value="F:dATP diphosphatase activity"/>
    <property type="evidence" value="ECO:0007669"/>
    <property type="project" value="InterPro"/>
</dbReference>
<protein>
    <submittedName>
        <fullName evidence="5">NUDIX pyrophosphatase</fullName>
    </submittedName>
</protein>
<feature type="domain" description="Nudix hydrolase" evidence="4">
    <location>
        <begin position="2"/>
        <end position="142"/>
    </location>
</feature>
<reference evidence="5" key="2">
    <citation type="submission" date="2020-09" db="EMBL/GenBank/DDBJ databases">
        <authorList>
            <person name="Sun Q."/>
            <person name="Kim S."/>
        </authorList>
    </citation>
    <scope>NUCLEOTIDE SEQUENCE</scope>
    <source>
        <strain evidence="5">KCTC 32182</strain>
    </source>
</reference>
<dbReference type="InterPro" id="IPR003564">
    <property type="entry name" value="DHNTPase"/>
</dbReference>
<dbReference type="GO" id="GO:0046872">
    <property type="term" value="F:metal ion binding"/>
    <property type="evidence" value="ECO:0007669"/>
    <property type="project" value="UniProtKB-KW"/>
</dbReference>
<dbReference type="RefSeq" id="WP_189536729.1">
    <property type="nucleotide sequence ID" value="NZ_BMYX01000026.1"/>
</dbReference>
<feature type="binding site" evidence="2">
    <location>
        <position position="4"/>
    </location>
    <ligand>
        <name>substrate</name>
    </ligand>
</feature>
<feature type="binding site" evidence="3">
    <location>
        <position position="52"/>
    </location>
    <ligand>
        <name>Mg(2+)</name>
        <dbReference type="ChEBI" id="CHEBI:18420"/>
    </ligand>
</feature>
<dbReference type="PROSITE" id="PS51462">
    <property type="entry name" value="NUDIX"/>
    <property type="match status" value="1"/>
</dbReference>
<sequence>MGLKQPVSVLVVIHTVAGEVLLIERADRPGLWQSVTGSREGGETLLETARREVAEETGLCGDELKFADWGYSTRYEIYPQWRHRYPEGVTHNVEHAFGLCLPAPVPVVLSPDEHIAWRWVDWRQAARAVFSPSNAEAILRLQGKLGLTER</sequence>
<dbReference type="EMBL" id="BMYX01000026">
    <property type="protein sequence ID" value="GGY28487.1"/>
    <property type="molecule type" value="Genomic_DNA"/>
</dbReference>